<protein>
    <submittedName>
        <fullName evidence="1">Uncharacterized protein</fullName>
    </submittedName>
</protein>
<dbReference type="AlphaFoldDB" id="A0A2I0LB08"/>
<dbReference type="Proteomes" id="UP000233551">
    <property type="component" value="Unassembled WGS sequence"/>
</dbReference>
<organism evidence="1 2">
    <name type="scientific">Punica granatum</name>
    <name type="common">Pomegranate</name>
    <dbReference type="NCBI Taxonomy" id="22663"/>
    <lineage>
        <taxon>Eukaryota</taxon>
        <taxon>Viridiplantae</taxon>
        <taxon>Streptophyta</taxon>
        <taxon>Embryophyta</taxon>
        <taxon>Tracheophyta</taxon>
        <taxon>Spermatophyta</taxon>
        <taxon>Magnoliopsida</taxon>
        <taxon>eudicotyledons</taxon>
        <taxon>Gunneridae</taxon>
        <taxon>Pentapetalae</taxon>
        <taxon>rosids</taxon>
        <taxon>malvids</taxon>
        <taxon>Myrtales</taxon>
        <taxon>Lythraceae</taxon>
        <taxon>Punica</taxon>
    </lineage>
</organism>
<name>A0A2I0LB08_PUNGR</name>
<comment type="caution">
    <text evidence="1">The sequence shown here is derived from an EMBL/GenBank/DDBJ whole genome shotgun (WGS) entry which is preliminary data.</text>
</comment>
<evidence type="ECO:0000313" key="1">
    <source>
        <dbReference type="EMBL" id="PKI77852.1"/>
    </source>
</evidence>
<sequence length="120" mass="13626">MDLPPPKSTIPVNSASPIRDDLFRTELILLRRFCGNRLAIQLDVFARTRTRSQNLKIGVVISSFLLLDLLPLPFRLPYGAPPLPVLLPFLKRKKRQRADHRGRNALAPLTRAELSTLARH</sequence>
<reference evidence="1 2" key="1">
    <citation type="submission" date="2017-11" db="EMBL/GenBank/DDBJ databases">
        <title>De-novo sequencing of pomegranate (Punica granatum L.) genome.</title>
        <authorList>
            <person name="Akparov Z."/>
            <person name="Amiraslanov A."/>
            <person name="Hajiyeva S."/>
            <person name="Abbasov M."/>
            <person name="Kaur K."/>
            <person name="Hamwieh A."/>
            <person name="Solovyev V."/>
            <person name="Salamov A."/>
            <person name="Braich B."/>
            <person name="Kosarev P."/>
            <person name="Mahmoud A."/>
            <person name="Hajiyev E."/>
            <person name="Babayeva S."/>
            <person name="Izzatullayeva V."/>
            <person name="Mammadov A."/>
            <person name="Mammadov A."/>
            <person name="Sharifova S."/>
            <person name="Ojaghi J."/>
            <person name="Eynullazada K."/>
            <person name="Bayramov B."/>
            <person name="Abdulazimova A."/>
            <person name="Shahmuradov I."/>
        </authorList>
    </citation>
    <scope>NUCLEOTIDE SEQUENCE [LARGE SCALE GENOMIC DNA]</scope>
    <source>
        <strain evidence="2">cv. AG2017</strain>
        <tissue evidence="1">Leaf</tissue>
    </source>
</reference>
<gene>
    <name evidence="1" type="ORF">CRG98_001739</name>
</gene>
<evidence type="ECO:0000313" key="2">
    <source>
        <dbReference type="Proteomes" id="UP000233551"/>
    </source>
</evidence>
<dbReference type="EMBL" id="PGOL01000070">
    <property type="protein sequence ID" value="PKI77852.1"/>
    <property type="molecule type" value="Genomic_DNA"/>
</dbReference>
<proteinExistence type="predicted"/>
<keyword evidence="2" id="KW-1185">Reference proteome</keyword>
<accession>A0A2I0LB08</accession>